<name>A0A1I8EW31_WUCBA</name>
<dbReference type="WBParaSite" id="maker-PairedContig_5848-snap-gene-0.19-mRNA-1">
    <property type="protein sequence ID" value="maker-PairedContig_5848-snap-gene-0.19-mRNA-1"/>
    <property type="gene ID" value="maker-PairedContig_5848-snap-gene-0.19"/>
</dbReference>
<keyword evidence="1" id="KW-1133">Transmembrane helix</keyword>
<evidence type="ECO:0000256" key="1">
    <source>
        <dbReference type="SAM" id="Phobius"/>
    </source>
</evidence>
<reference evidence="2" key="1">
    <citation type="submission" date="2016-11" db="UniProtKB">
        <authorList>
            <consortium name="WormBaseParasite"/>
        </authorList>
    </citation>
    <scope>IDENTIFICATION</scope>
    <source>
        <strain evidence="2">pt0022</strain>
    </source>
</reference>
<organism evidence="2">
    <name type="scientific">Wuchereria bancrofti</name>
    <dbReference type="NCBI Taxonomy" id="6293"/>
    <lineage>
        <taxon>Eukaryota</taxon>
        <taxon>Metazoa</taxon>
        <taxon>Ecdysozoa</taxon>
        <taxon>Nematoda</taxon>
        <taxon>Chromadorea</taxon>
        <taxon>Rhabditida</taxon>
        <taxon>Spirurina</taxon>
        <taxon>Spiruromorpha</taxon>
        <taxon>Filarioidea</taxon>
        <taxon>Onchocercidae</taxon>
        <taxon>Wuchereria</taxon>
    </lineage>
</organism>
<feature type="transmembrane region" description="Helical" evidence="1">
    <location>
        <begin position="21"/>
        <end position="46"/>
    </location>
</feature>
<feature type="transmembrane region" description="Helical" evidence="1">
    <location>
        <begin position="136"/>
        <end position="156"/>
    </location>
</feature>
<dbReference type="AlphaFoldDB" id="A0A1I8EW31"/>
<sequence length="182" mass="20751">MSIYRNMEKHSLPYNSGNDDGNGIFAICGLTLHSAAILCTFAQIGLTLSSSLFMYTYLPHTVVNSILISLSVFCCSIAIIFLLLRIWEQIFGSMYDSFFHGYLLSMLLMALISFFEVMYFPLSLLQTFTDWNSSSITYHSILTILSAITLLLQFLLRSLVEEMFAHNKCIDTFEYNIKRIIA</sequence>
<accession>A0A1I8EW31</accession>
<feature type="transmembrane region" description="Helical" evidence="1">
    <location>
        <begin position="99"/>
        <end position="124"/>
    </location>
</feature>
<evidence type="ECO:0000313" key="2">
    <source>
        <dbReference type="WBParaSite" id="maker-PairedContig_5848-snap-gene-0.19-mRNA-1"/>
    </source>
</evidence>
<feature type="transmembrane region" description="Helical" evidence="1">
    <location>
        <begin position="66"/>
        <end position="87"/>
    </location>
</feature>
<protein>
    <submittedName>
        <fullName evidence="2">Uncharacterized protein</fullName>
    </submittedName>
</protein>
<keyword evidence="1" id="KW-0472">Membrane</keyword>
<keyword evidence="1" id="KW-0812">Transmembrane</keyword>
<proteinExistence type="predicted"/>